<dbReference type="InterPro" id="IPR055570">
    <property type="entry name" value="DUF7146"/>
</dbReference>
<dbReference type="InterPro" id="IPR034154">
    <property type="entry name" value="TOPRIM_DnaG/twinkle"/>
</dbReference>
<feature type="domain" description="Toprim" evidence="2">
    <location>
        <begin position="315"/>
        <end position="403"/>
    </location>
</feature>
<dbReference type="EMBL" id="FOBO01000001">
    <property type="protein sequence ID" value="SEM02974.1"/>
    <property type="molecule type" value="Genomic_DNA"/>
</dbReference>
<feature type="domain" description="DUF7146" evidence="3">
    <location>
        <begin position="210"/>
        <end position="308"/>
    </location>
</feature>
<evidence type="ECO:0000259" key="3">
    <source>
        <dbReference type="Pfam" id="PF23639"/>
    </source>
</evidence>
<reference evidence="5 7" key="3">
    <citation type="submission" date="2016-10" db="EMBL/GenBank/DDBJ databases">
        <authorList>
            <person name="de Groot N.N."/>
        </authorList>
    </citation>
    <scope>NUCLEOTIDE SEQUENCE [LARGE SCALE GENOMIC DNA]</scope>
    <source>
        <strain evidence="5 7">DSM 11457</strain>
    </source>
</reference>
<evidence type="ECO:0000313" key="6">
    <source>
        <dbReference type="Proteomes" id="UP000037046"/>
    </source>
</evidence>
<evidence type="ECO:0000313" key="7">
    <source>
        <dbReference type="Proteomes" id="UP000182160"/>
    </source>
</evidence>
<dbReference type="PATRIC" id="fig|74031.6.peg.345"/>
<dbReference type="CDD" id="cd01029">
    <property type="entry name" value="TOPRIM_primases"/>
    <property type="match status" value="1"/>
</dbReference>
<reference evidence="6" key="1">
    <citation type="submission" date="2015-07" db="EMBL/GenBank/DDBJ databases">
        <title>Draft Genome Sequence of Roseovarius tolerans EL-164, a producer of N-Acylated Alanine Methyl Esters (NAMEs).</title>
        <authorList>
            <person name="Voget S."/>
            <person name="Bruns H."/>
            <person name="Wagner-Doebler I."/>
            <person name="Schulz S."/>
            <person name="Daniel R."/>
        </authorList>
    </citation>
    <scope>NUCLEOTIDE SEQUENCE [LARGE SCALE GENOMIC DNA]</scope>
    <source>
        <strain evidence="6">EL-164</strain>
    </source>
</reference>
<gene>
    <name evidence="4" type="ORF">ROTO_03390</name>
    <name evidence="5" type="ORF">SAMN04488077_101342</name>
</gene>
<dbReference type="STRING" id="74031.SAMN04488077_101342"/>
<evidence type="ECO:0000313" key="4">
    <source>
        <dbReference type="EMBL" id="KNX43207.1"/>
    </source>
</evidence>
<dbReference type="EMBL" id="LGVV01000002">
    <property type="protein sequence ID" value="KNX43207.1"/>
    <property type="molecule type" value="Genomic_DNA"/>
</dbReference>
<organism evidence="4 6">
    <name type="scientific">Roseovarius tolerans</name>
    <dbReference type="NCBI Taxonomy" id="74031"/>
    <lineage>
        <taxon>Bacteria</taxon>
        <taxon>Pseudomonadati</taxon>
        <taxon>Pseudomonadota</taxon>
        <taxon>Alphaproteobacteria</taxon>
        <taxon>Rhodobacterales</taxon>
        <taxon>Roseobacteraceae</taxon>
        <taxon>Roseovarius</taxon>
    </lineage>
</organism>
<evidence type="ECO:0000259" key="2">
    <source>
        <dbReference type="Pfam" id="PF13362"/>
    </source>
</evidence>
<evidence type="ECO:0000256" key="1">
    <source>
        <dbReference type="SAM" id="MobiDB-lite"/>
    </source>
</evidence>
<proteinExistence type="predicted"/>
<dbReference type="Proteomes" id="UP000037046">
    <property type="component" value="Unassembled WGS sequence"/>
</dbReference>
<evidence type="ECO:0000313" key="5">
    <source>
        <dbReference type="EMBL" id="SEM02974.1"/>
    </source>
</evidence>
<dbReference type="AlphaFoldDB" id="A0A0L6CZF4"/>
<dbReference type="InterPro" id="IPR006171">
    <property type="entry name" value="TOPRIM_dom"/>
</dbReference>
<accession>A0A0L6CZF4</accession>
<keyword evidence="6" id="KW-1185">Reference proteome</keyword>
<dbReference type="Gene3D" id="3.40.1360.10">
    <property type="match status" value="1"/>
</dbReference>
<reference evidence="4" key="2">
    <citation type="submission" date="2015-07" db="EMBL/GenBank/DDBJ databases">
        <title>MeaNS - Measles Nucleotide Surveillance Program.</title>
        <authorList>
            <person name="Tran T."/>
            <person name="Druce J."/>
        </authorList>
    </citation>
    <scope>NUCLEOTIDE SEQUENCE</scope>
    <source>
        <strain evidence="4">EL-164</strain>
    </source>
</reference>
<dbReference type="Pfam" id="PF23639">
    <property type="entry name" value="DUF7146"/>
    <property type="match status" value="1"/>
</dbReference>
<dbReference type="Pfam" id="PF13362">
    <property type="entry name" value="Toprim_3"/>
    <property type="match status" value="1"/>
</dbReference>
<protein>
    <submittedName>
        <fullName evidence="5">Uncharacterized domain associated with phage/plasmid primase</fullName>
    </submittedName>
</protein>
<feature type="region of interest" description="Disordered" evidence="1">
    <location>
        <begin position="190"/>
        <end position="210"/>
    </location>
</feature>
<sequence length="408" mass="42947">MASLSPFLFLAVCAGRSTSCLRRAQQAVRLSTILHRVGAHISLTFAASALKSKQSPKRTQATFRGIMQNTFCALACPLAGLGVRYEEIANRLPDARSRAERGAGKCFGRPDLGGDVMMDAKHITQRLCGKWYGRYGCAPCPVCQFEGHKSQNALTLADGTGGKLLLNCKKAGCDYRDIATAAGITQGTYTPPDPAISAQRAAEQRRADAKRAQQAHRLWMGAQSVLGTVAESYLRGRGITCPLPKTLRFDPQCWHATAKTFPALVALVEGGAGFAVHRTYLRCDGSGKADVTPSKAMLGAVCGGAVRLSDGPQTLAVAEGIETALSLSSGLLRAPATVWAALSTSGIRGLHLPDEPGRLTIAADGDAAGRTAAQALATRAHGIGWQVSLLPAPDGRDWNDILTGKDAA</sequence>
<dbReference type="Proteomes" id="UP000182160">
    <property type="component" value="Unassembled WGS sequence"/>
</dbReference>
<name>A0A0L6CZF4_9RHOB</name>